<reference evidence="2 3" key="1">
    <citation type="submission" date="2013-09" db="EMBL/GenBank/DDBJ databases">
        <title>Genome sequencing of Arenimonas malthae.</title>
        <authorList>
            <person name="Chen F."/>
            <person name="Wang G."/>
        </authorList>
    </citation>
    <scope>NUCLEOTIDE SEQUENCE [LARGE SCALE GENOMIC DNA]</scope>
    <source>
        <strain evidence="2 3">CC-JY-1</strain>
    </source>
</reference>
<evidence type="ECO:0000256" key="1">
    <source>
        <dbReference type="SAM" id="SignalP"/>
    </source>
</evidence>
<dbReference type="PATRIC" id="fig|1384054.3.peg.258"/>
<sequence>MKTRTLAAAALALLLSACSSSAPAPERRAVAKKVDPAAVVADVRATGEHGHELEVQPLRDPQVEDLRLQAQTLEAAGKLKPAGAALDQALAITPEDPDLLQWKAELALLRRAWQEAETLANQSFERGPKLGGLCRRNWATIAHAREHRGASDAAAVARRQVASCTVAPPVRM</sequence>
<evidence type="ECO:0000313" key="3">
    <source>
        <dbReference type="Proteomes" id="UP000029392"/>
    </source>
</evidence>
<feature type="signal peptide" evidence="1">
    <location>
        <begin position="1"/>
        <end position="24"/>
    </location>
</feature>
<dbReference type="STRING" id="1384054.N790_12905"/>
<dbReference type="InterPro" id="IPR011990">
    <property type="entry name" value="TPR-like_helical_dom_sf"/>
</dbReference>
<dbReference type="SUPFAM" id="SSF48452">
    <property type="entry name" value="TPR-like"/>
    <property type="match status" value="1"/>
</dbReference>
<dbReference type="PROSITE" id="PS51257">
    <property type="entry name" value="PROKAR_LIPOPROTEIN"/>
    <property type="match status" value="1"/>
</dbReference>
<gene>
    <name evidence="2" type="ORF">N790_12905</name>
</gene>
<name>A0A091C605_9GAMM</name>
<keyword evidence="3" id="KW-1185">Reference proteome</keyword>
<evidence type="ECO:0008006" key="4">
    <source>
        <dbReference type="Google" id="ProtNLM"/>
    </source>
</evidence>
<dbReference type="eggNOG" id="COG0457">
    <property type="taxonomic scope" value="Bacteria"/>
</dbReference>
<comment type="caution">
    <text evidence="2">The sequence shown here is derived from an EMBL/GenBank/DDBJ whole genome shotgun (WGS) entry which is preliminary data.</text>
</comment>
<dbReference type="EMBL" id="AVCH01000008">
    <property type="protein sequence ID" value="KFN52075.1"/>
    <property type="molecule type" value="Genomic_DNA"/>
</dbReference>
<feature type="chain" id="PRO_5001870337" description="Tetratricopeptide repeat protein" evidence="1">
    <location>
        <begin position="25"/>
        <end position="172"/>
    </location>
</feature>
<dbReference type="Proteomes" id="UP000029392">
    <property type="component" value="Unassembled WGS sequence"/>
</dbReference>
<dbReference type="RefSeq" id="WP_043799916.1">
    <property type="nucleotide sequence ID" value="NZ_AVCH01000008.1"/>
</dbReference>
<dbReference type="OrthoDB" id="5957580at2"/>
<proteinExistence type="predicted"/>
<dbReference type="AlphaFoldDB" id="A0A091C605"/>
<accession>A0A091C605</accession>
<organism evidence="2 3">
    <name type="scientific">Arenimonas malthae CC-JY-1</name>
    <dbReference type="NCBI Taxonomy" id="1384054"/>
    <lineage>
        <taxon>Bacteria</taxon>
        <taxon>Pseudomonadati</taxon>
        <taxon>Pseudomonadota</taxon>
        <taxon>Gammaproteobacteria</taxon>
        <taxon>Lysobacterales</taxon>
        <taxon>Lysobacteraceae</taxon>
        <taxon>Arenimonas</taxon>
    </lineage>
</organism>
<keyword evidence="1" id="KW-0732">Signal</keyword>
<protein>
    <recommendedName>
        <fullName evidence="4">Tetratricopeptide repeat protein</fullName>
    </recommendedName>
</protein>
<evidence type="ECO:0000313" key="2">
    <source>
        <dbReference type="EMBL" id="KFN52075.1"/>
    </source>
</evidence>
<dbReference type="Gene3D" id="1.25.40.10">
    <property type="entry name" value="Tetratricopeptide repeat domain"/>
    <property type="match status" value="1"/>
</dbReference>